<dbReference type="Proteomes" id="UP000469440">
    <property type="component" value="Unassembled WGS sequence"/>
</dbReference>
<accession>A0A6N8I4D5</accession>
<dbReference type="EC" id="3.4.15.6" evidence="4"/>
<dbReference type="InterPro" id="IPR029062">
    <property type="entry name" value="Class_I_gatase-like"/>
</dbReference>
<evidence type="ECO:0000256" key="9">
    <source>
        <dbReference type="PIRSR" id="PIRSR032067-1"/>
    </source>
</evidence>
<evidence type="ECO:0000256" key="2">
    <source>
        <dbReference type="ARBA" id="ARBA00002039"/>
    </source>
</evidence>
<evidence type="ECO:0000256" key="8">
    <source>
        <dbReference type="ARBA" id="ARBA00022825"/>
    </source>
</evidence>
<evidence type="ECO:0000313" key="11">
    <source>
        <dbReference type="EMBL" id="QNK41409.1"/>
    </source>
</evidence>
<dbReference type="EMBL" id="VWXL01000106">
    <property type="protein sequence ID" value="MVB12829.1"/>
    <property type="molecule type" value="Genomic_DNA"/>
</dbReference>
<dbReference type="AlphaFoldDB" id="A0A6N8I4D5"/>
<dbReference type="GO" id="GO:0008236">
    <property type="term" value="F:serine-type peptidase activity"/>
    <property type="evidence" value="ECO:0007669"/>
    <property type="project" value="UniProtKB-KW"/>
</dbReference>
<dbReference type="Proteomes" id="UP000515909">
    <property type="component" value="Chromosome"/>
</dbReference>
<dbReference type="EMBL" id="CP060286">
    <property type="protein sequence ID" value="QNK41409.1"/>
    <property type="molecule type" value="Genomic_DNA"/>
</dbReference>
<dbReference type="NCBIfam" id="TIGR02069">
    <property type="entry name" value="cyanophycinase"/>
    <property type="match status" value="1"/>
</dbReference>
<evidence type="ECO:0000313" key="12">
    <source>
        <dbReference type="Proteomes" id="UP000469440"/>
    </source>
</evidence>
<dbReference type="GO" id="GO:0008241">
    <property type="term" value="F:peptidyl-dipeptidase activity"/>
    <property type="evidence" value="ECO:0007669"/>
    <property type="project" value="UniProtKB-EC"/>
</dbReference>
<feature type="active site" description="Charge relay system" evidence="9">
    <location>
        <position position="130"/>
    </location>
</feature>
<accession>A0A7G8TCR8</accession>
<comment type="catalytic activity">
    <reaction evidence="1">
        <text>[L-4-(L-arginin-2-N-yl)aspartate](n) + H2O = [L-4-(L-arginin-2-N-yl)aspartate](n-1) + L-4-(L-arginin-2-N-yl)aspartate</text>
        <dbReference type="Rhea" id="RHEA:12845"/>
        <dbReference type="Rhea" id="RHEA-COMP:13728"/>
        <dbReference type="Rhea" id="RHEA-COMP:13734"/>
        <dbReference type="ChEBI" id="CHEBI:15377"/>
        <dbReference type="ChEBI" id="CHEBI:137986"/>
        <dbReference type="ChEBI" id="CHEBI:137991"/>
        <dbReference type="EC" id="3.4.15.6"/>
    </reaction>
</comment>
<reference evidence="11 13" key="2">
    <citation type="submission" date="2020-08" db="EMBL/GenBank/DDBJ databases">
        <title>The isolate Caproiciproducens sp. 7D4C2 produces n-caproate at mildly acidic conditions from hexoses: genome and rBOX comparison with related strains and chain-elongating bacteria.</title>
        <authorList>
            <person name="Esquivel-Elizondo S."/>
            <person name="Bagci C."/>
            <person name="Temovska M."/>
            <person name="Jeon B.S."/>
            <person name="Bessarab I."/>
            <person name="Williams R.B.H."/>
            <person name="Huson D.H."/>
            <person name="Angenent L.T."/>
        </authorList>
    </citation>
    <scope>NUCLEOTIDE SEQUENCE [LARGE SCALE GENOMIC DNA]</scope>
    <source>
        <strain evidence="11 13">7D4C2</strain>
    </source>
</reference>
<sequence length="272" mass="29283">MSEPPKGYLIIIGGAEDKKGESVILRQAPEMLSGSDWLTVLTTATEKPQEAGKKYKDVFSGLGVKNVSILDISNREQAESPENCSAISKSKCVFFTGGDQLRITSILGGTKVNNELKRLYFDGGIIMGTSAGASAMTSTMVVQGNDNEPARKCTLKMAPGLGLLSGVIIDQHFDQRGRFGRLLCGVAENPDVLGIGIDEDTAIKLYPDQHFEVIGSNAVTIMDGKTIQSSNVSELNQNELLMITGVTVHTLPTGYGFELKDRKVLRLNDGKQ</sequence>
<evidence type="ECO:0000256" key="7">
    <source>
        <dbReference type="ARBA" id="ARBA00022801"/>
    </source>
</evidence>
<dbReference type="PIRSF" id="PIRSF032067">
    <property type="entry name" value="Cyanophycinase"/>
    <property type="match status" value="1"/>
</dbReference>
<evidence type="ECO:0000313" key="10">
    <source>
        <dbReference type="EMBL" id="MVB12829.1"/>
    </source>
</evidence>
<dbReference type="Pfam" id="PF03575">
    <property type="entry name" value="Peptidase_S51"/>
    <property type="match status" value="1"/>
</dbReference>
<keyword evidence="10" id="KW-0121">Carboxypeptidase</keyword>
<comment type="similarity">
    <text evidence="3">Belongs to the peptidase S51 family.</text>
</comment>
<dbReference type="InterPro" id="IPR011811">
    <property type="entry name" value="Peptidase_S51_cyanophycinase"/>
</dbReference>
<evidence type="ECO:0000256" key="3">
    <source>
        <dbReference type="ARBA" id="ARBA00006534"/>
    </source>
</evidence>
<dbReference type="PANTHER" id="PTHR36175">
    <property type="entry name" value="CYANOPHYCINASE"/>
    <property type="match status" value="1"/>
</dbReference>
<dbReference type="Gene3D" id="3.40.50.880">
    <property type="match status" value="1"/>
</dbReference>
<keyword evidence="12" id="KW-1185">Reference proteome</keyword>
<dbReference type="SUPFAM" id="SSF52317">
    <property type="entry name" value="Class I glutamine amidotransferase-like"/>
    <property type="match status" value="1"/>
</dbReference>
<comment type="function">
    <text evidence="2">Exopeptidase that catalyzes the hydrolytic cleavage of multi-L-arginyl-poly-L-aspartic acid (cyanophycin; a water-insoluble reserve polymer) into aspartate-arginine dipeptides.</text>
</comment>
<feature type="active site" description="Charge relay system" evidence="9">
    <location>
        <position position="199"/>
    </location>
</feature>
<protein>
    <recommendedName>
        <fullName evidence="5">Cyanophycinase</fullName>
        <ecNumber evidence="4">3.4.15.6</ecNumber>
    </recommendedName>
</protein>
<evidence type="ECO:0000256" key="1">
    <source>
        <dbReference type="ARBA" id="ARBA00001092"/>
    </source>
</evidence>
<dbReference type="RefSeq" id="WP_156991389.1">
    <property type="nucleotide sequence ID" value="NZ_CP060286.1"/>
</dbReference>
<organism evidence="10 12">
    <name type="scientific">Caproicibacter fermentans</name>
    <dbReference type="NCBI Taxonomy" id="2576756"/>
    <lineage>
        <taxon>Bacteria</taxon>
        <taxon>Bacillati</taxon>
        <taxon>Bacillota</taxon>
        <taxon>Clostridia</taxon>
        <taxon>Eubacteriales</taxon>
        <taxon>Acutalibacteraceae</taxon>
        <taxon>Caproicibacter</taxon>
    </lineage>
</organism>
<dbReference type="OrthoDB" id="9799980at2"/>
<evidence type="ECO:0000313" key="13">
    <source>
        <dbReference type="Proteomes" id="UP000515909"/>
    </source>
</evidence>
<reference evidence="10 12" key="1">
    <citation type="submission" date="2019-09" db="EMBL/GenBank/DDBJ databases">
        <title>Genome sequence of Clostridium sp. EA1.</title>
        <authorList>
            <person name="Poehlein A."/>
            <person name="Bengelsdorf F.R."/>
            <person name="Daniel R."/>
        </authorList>
    </citation>
    <scope>NUCLEOTIDE SEQUENCE [LARGE SCALE GENOMIC DNA]</scope>
    <source>
        <strain evidence="10 12">EA1</strain>
    </source>
</reference>
<gene>
    <name evidence="10" type="primary">cphB</name>
    <name evidence="10" type="ORF">CAFE_35750</name>
    <name evidence="11" type="ORF">HCR03_03760</name>
</gene>
<evidence type="ECO:0000256" key="6">
    <source>
        <dbReference type="ARBA" id="ARBA00022670"/>
    </source>
</evidence>
<keyword evidence="8" id="KW-0720">Serine protease</keyword>
<proteinExistence type="inferred from homology"/>
<dbReference type="KEGG" id="cfem:HCR03_03760"/>
<dbReference type="InterPro" id="IPR005320">
    <property type="entry name" value="Peptidase_S51"/>
</dbReference>
<dbReference type="PANTHER" id="PTHR36175:SF1">
    <property type="entry name" value="CYANOPHYCINASE"/>
    <property type="match status" value="1"/>
</dbReference>
<evidence type="ECO:0000256" key="4">
    <source>
        <dbReference type="ARBA" id="ARBA00013115"/>
    </source>
</evidence>
<dbReference type="GO" id="GO:0004180">
    <property type="term" value="F:carboxypeptidase activity"/>
    <property type="evidence" value="ECO:0007669"/>
    <property type="project" value="UniProtKB-KW"/>
</dbReference>
<dbReference type="GO" id="GO:0006508">
    <property type="term" value="P:proteolysis"/>
    <property type="evidence" value="ECO:0007669"/>
    <property type="project" value="UniProtKB-KW"/>
</dbReference>
<dbReference type="CDD" id="cd03145">
    <property type="entry name" value="GAT1_cyanophycinase"/>
    <property type="match status" value="1"/>
</dbReference>
<evidence type="ECO:0000256" key="5">
    <source>
        <dbReference type="ARBA" id="ARBA00015719"/>
    </source>
</evidence>
<keyword evidence="7 10" id="KW-0378">Hydrolase</keyword>
<name>A0A6N8I4D5_9FIRM</name>
<feature type="active site" description="Charge relay system" evidence="9">
    <location>
        <position position="172"/>
    </location>
</feature>
<keyword evidence="6" id="KW-0645">Protease</keyword>